<proteinExistence type="predicted"/>
<dbReference type="Pfam" id="PF07398">
    <property type="entry name" value="MDMPI_C"/>
    <property type="match status" value="1"/>
</dbReference>
<dbReference type="EMBL" id="CP023699">
    <property type="protein sequence ID" value="QEU91275.1"/>
    <property type="molecule type" value="Genomic_DNA"/>
</dbReference>
<protein>
    <submittedName>
        <fullName evidence="3">Maleylpyruvate isomerase family mycothiol-dependent enzyme</fullName>
    </submittedName>
</protein>
<feature type="domain" description="MDMPI C-terminal" evidence="1">
    <location>
        <begin position="145"/>
        <end position="247"/>
    </location>
</feature>
<dbReference type="SUPFAM" id="SSF109854">
    <property type="entry name" value="DinB/YfiT-like putative metalloenzymes"/>
    <property type="match status" value="1"/>
</dbReference>
<gene>
    <name evidence="3" type="ORF">CP970_10600</name>
</gene>
<reference evidence="3 4" key="1">
    <citation type="submission" date="2017-09" db="EMBL/GenBank/DDBJ databases">
        <authorList>
            <person name="Lee N."/>
            <person name="Cho B.-K."/>
        </authorList>
    </citation>
    <scope>NUCLEOTIDE SEQUENCE [LARGE SCALE GENOMIC DNA]</scope>
    <source>
        <strain evidence="3 4">ATCC 12853</strain>
    </source>
</reference>
<keyword evidence="4" id="KW-1185">Reference proteome</keyword>
<evidence type="ECO:0000313" key="3">
    <source>
        <dbReference type="EMBL" id="QEU91275.1"/>
    </source>
</evidence>
<accession>A0A5J6GBB8</accession>
<dbReference type="GO" id="GO:0005886">
    <property type="term" value="C:plasma membrane"/>
    <property type="evidence" value="ECO:0007669"/>
    <property type="project" value="TreeGrafter"/>
</dbReference>
<dbReference type="KEGG" id="ska:CP970_10600"/>
<evidence type="ECO:0000313" key="4">
    <source>
        <dbReference type="Proteomes" id="UP000325529"/>
    </source>
</evidence>
<dbReference type="PANTHER" id="PTHR40758:SF1">
    <property type="entry name" value="CONSERVED PROTEIN"/>
    <property type="match status" value="1"/>
</dbReference>
<dbReference type="PANTHER" id="PTHR40758">
    <property type="entry name" value="CONSERVED PROTEIN"/>
    <property type="match status" value="1"/>
</dbReference>
<dbReference type="Pfam" id="PF11716">
    <property type="entry name" value="MDMPI_N"/>
    <property type="match status" value="1"/>
</dbReference>
<keyword evidence="3" id="KW-0413">Isomerase</keyword>
<dbReference type="InterPro" id="IPR017517">
    <property type="entry name" value="Maleyloyr_isom"/>
</dbReference>
<dbReference type="Proteomes" id="UP000325529">
    <property type="component" value="Chromosome"/>
</dbReference>
<name>A0A5J6GBB8_STRKN</name>
<evidence type="ECO:0000259" key="1">
    <source>
        <dbReference type="Pfam" id="PF07398"/>
    </source>
</evidence>
<dbReference type="GO" id="GO:0016853">
    <property type="term" value="F:isomerase activity"/>
    <property type="evidence" value="ECO:0007669"/>
    <property type="project" value="UniProtKB-KW"/>
</dbReference>
<evidence type="ECO:0000259" key="2">
    <source>
        <dbReference type="Pfam" id="PF11716"/>
    </source>
</evidence>
<dbReference type="AlphaFoldDB" id="A0A5J6GBB8"/>
<dbReference type="InterPro" id="IPR010872">
    <property type="entry name" value="MDMPI_C-term_domain"/>
</dbReference>
<sequence length="254" mass="27576">MSPDAHRTAIAEESAKFAEAIKGADLATPVPGCPGWTLLDLVRHAGSVQRWFAVLLRQSVQEPPRSRDVDLRLPASDDGWPDWLLEGAAEAADVFGAMDPDAPMWTWGADGHARFWVRRMLFETLVHRVDAEAALGLPSTIDPALAADGVDEFLVNLPFATPFAPGVARLRGTGETIRFHRTDAPGDWLVRLAPDGFRAVRDDVRADVTPTATVGGPAAELLLLLYGRTDRAAAAFEVAGDEALLARWFDNSRF</sequence>
<dbReference type="InterPro" id="IPR034660">
    <property type="entry name" value="DinB/YfiT-like"/>
</dbReference>
<feature type="domain" description="Mycothiol-dependent maleylpyruvate isomerase metal-binding" evidence="2">
    <location>
        <begin position="9"/>
        <end position="131"/>
    </location>
</feature>
<dbReference type="NCBIfam" id="TIGR03083">
    <property type="entry name" value="maleylpyruvate isomerase family mycothiol-dependent enzyme"/>
    <property type="match status" value="1"/>
</dbReference>
<dbReference type="GO" id="GO:0046872">
    <property type="term" value="F:metal ion binding"/>
    <property type="evidence" value="ECO:0007669"/>
    <property type="project" value="InterPro"/>
</dbReference>
<organism evidence="3 4">
    <name type="scientific">Streptomyces kanamyceticus</name>
    <dbReference type="NCBI Taxonomy" id="1967"/>
    <lineage>
        <taxon>Bacteria</taxon>
        <taxon>Bacillati</taxon>
        <taxon>Actinomycetota</taxon>
        <taxon>Actinomycetes</taxon>
        <taxon>Kitasatosporales</taxon>
        <taxon>Streptomycetaceae</taxon>
        <taxon>Streptomyces</taxon>
    </lineage>
</organism>
<dbReference type="InterPro" id="IPR024344">
    <property type="entry name" value="MDMPI_metal-binding"/>
</dbReference>
<dbReference type="OrthoDB" id="3671213at2"/>
<keyword evidence="3" id="KW-0670">Pyruvate</keyword>